<dbReference type="Pfam" id="PF21269">
    <property type="entry name" value="TreT_GT1"/>
    <property type="match status" value="1"/>
</dbReference>
<feature type="domain" description="Trehalose synthase N-terminal" evidence="9">
    <location>
        <begin position="248"/>
        <end position="379"/>
    </location>
</feature>
<dbReference type="InterPro" id="IPR052078">
    <property type="entry name" value="Trehalose_Metab_GTase"/>
</dbReference>
<dbReference type="EMBL" id="QGDH01000057">
    <property type="protein sequence ID" value="RAR11433.1"/>
    <property type="molecule type" value="Genomic_DNA"/>
</dbReference>
<feature type="region of interest" description="Disordered" evidence="7">
    <location>
        <begin position="1"/>
        <end position="25"/>
    </location>
</feature>
<keyword evidence="4" id="KW-0328">Glycosyltransferase</keyword>
<evidence type="ECO:0000259" key="9">
    <source>
        <dbReference type="Pfam" id="PF21269"/>
    </source>
</evidence>
<dbReference type="GO" id="GO:0006006">
    <property type="term" value="P:glucose metabolic process"/>
    <property type="evidence" value="ECO:0007669"/>
    <property type="project" value="UniProtKB-KW"/>
</dbReference>
<evidence type="ECO:0000259" key="8">
    <source>
        <dbReference type="Pfam" id="PF00534"/>
    </source>
</evidence>
<evidence type="ECO:0000256" key="4">
    <source>
        <dbReference type="ARBA" id="ARBA00022676"/>
    </source>
</evidence>
<dbReference type="Gene3D" id="3.40.50.2000">
    <property type="entry name" value="Glycogen Phosphorylase B"/>
    <property type="match status" value="2"/>
</dbReference>
<name>A0A364N417_STELY</name>
<dbReference type="PANTHER" id="PTHR47779">
    <property type="entry name" value="SYNTHASE (CCG-9), PUTATIVE (AFU_ORTHOLOGUE AFUA_3G12100)-RELATED"/>
    <property type="match status" value="1"/>
</dbReference>
<dbReference type="STRING" id="183478.A0A364N417"/>
<dbReference type="PANTHER" id="PTHR47779:SF1">
    <property type="entry name" value="SYNTHASE (CCG-9), PUTATIVE (AFU_ORTHOLOGUE AFUA_3G12100)-RELATED"/>
    <property type="match status" value="1"/>
</dbReference>
<comment type="caution">
    <text evidence="10">The sequence shown here is derived from an EMBL/GenBank/DDBJ whole genome shotgun (WGS) entry which is preliminary data.</text>
</comment>
<dbReference type="AlphaFoldDB" id="A0A364N417"/>
<accession>A0A364N417</accession>
<protein>
    <submittedName>
        <fullName evidence="10">Glycosyltransferase family 4 protein</fullName>
    </submittedName>
</protein>
<evidence type="ECO:0000256" key="1">
    <source>
        <dbReference type="ARBA" id="ARBA00009481"/>
    </source>
</evidence>
<evidence type="ECO:0000313" key="11">
    <source>
        <dbReference type="Proteomes" id="UP000249619"/>
    </source>
</evidence>
<sequence length="675" mass="75412">MSLHQSGDNTAERRPPYQRQTTLERRQQNISAFRLSDSLTVAQSDDGDFEYCVALHDGTWTVNSEIKPLGTARSVRGSSDDSSRTGSGVSTPLSMADASEALVTAFIDYLSIYRETHLSKPTGAGITAHLNHLSPHLAVRLWQELDVVPFIFPIDSNEKDNQTSMPLDQQAEYMSRKTAKRFNVKGELPVRMGHRREVLVDLDGCVKITERDSYNNTAKSETTGAATMHYADSLKKKKTKICFFNRYVPYGKNEVFRITKDNHNILQGVASEGERLNPEKVAILDSWVLEEAEKCHWAEFGGPLSAREKGGADVIVVDDPQMPSLVKIAKEKDPSRPVIFRSHIQVRADLADQEGTATSEVWNWIWNHVKDCDVFVSHPVRAFVPKNVTPEKVGYLPATTDWLDGLNKHMHNWDEQYYIHEFRVQCFAAGACQLMLPDRPYIVQIARFDPAKGIPDVLASYARLRKTYMKETPLSNIPQLVIAGHGAVDDPDATRIHKETKAAIAADYKEFKEDIVVLRIGPSDQILNTLMSCAHVALQLSTREGFEVKVSEALHKGTPIIATRAGGIPLQVEHGKSGFLVKPGDHDAVAKHLYDLFTDFELHSTMSEYASRHVSDEVGTVGNALAWLYLADELAKGEHVVPNGQWINDMAREKAGIPYQKGEDRLVRDVDMTGN</sequence>
<dbReference type="Pfam" id="PF00534">
    <property type="entry name" value="Glycos_transf_1"/>
    <property type="match status" value="1"/>
</dbReference>
<keyword evidence="6" id="KW-0119">Carbohydrate metabolism</keyword>
<evidence type="ECO:0000256" key="7">
    <source>
        <dbReference type="SAM" id="MobiDB-lite"/>
    </source>
</evidence>
<keyword evidence="3" id="KW-0313">Glucose metabolism</keyword>
<feature type="domain" description="Glycosyl transferase family 1" evidence="8">
    <location>
        <begin position="438"/>
        <end position="611"/>
    </location>
</feature>
<dbReference type="InterPro" id="IPR049438">
    <property type="entry name" value="TreT_GT1"/>
</dbReference>
<organism evidence="10 11">
    <name type="scientific">Stemphylium lycopersici</name>
    <name type="common">Tomato gray leaf spot disease fungus</name>
    <name type="synonym">Thyrospora lycopersici</name>
    <dbReference type="NCBI Taxonomy" id="183478"/>
    <lineage>
        <taxon>Eukaryota</taxon>
        <taxon>Fungi</taxon>
        <taxon>Dikarya</taxon>
        <taxon>Ascomycota</taxon>
        <taxon>Pezizomycotina</taxon>
        <taxon>Dothideomycetes</taxon>
        <taxon>Pleosporomycetidae</taxon>
        <taxon>Pleosporales</taxon>
        <taxon>Pleosporineae</taxon>
        <taxon>Pleosporaceae</taxon>
        <taxon>Stemphylium</taxon>
    </lineage>
</organism>
<dbReference type="OrthoDB" id="937291at2759"/>
<comment type="similarity">
    <text evidence="1">Belongs to the glycosyltransferase group 1 family. Glycosyltransferase 4 subfamily.</text>
</comment>
<dbReference type="SUPFAM" id="SSF53756">
    <property type="entry name" value="UDP-Glycosyltransferase/glycogen phosphorylase"/>
    <property type="match status" value="1"/>
</dbReference>
<dbReference type="InterPro" id="IPR001296">
    <property type="entry name" value="Glyco_trans_1"/>
</dbReference>
<evidence type="ECO:0000256" key="5">
    <source>
        <dbReference type="ARBA" id="ARBA00022679"/>
    </source>
</evidence>
<comment type="subunit">
    <text evidence="2">Homodimer.</text>
</comment>
<dbReference type="Proteomes" id="UP000249619">
    <property type="component" value="Unassembled WGS sequence"/>
</dbReference>
<evidence type="ECO:0000256" key="2">
    <source>
        <dbReference type="ARBA" id="ARBA00011738"/>
    </source>
</evidence>
<evidence type="ECO:0000256" key="6">
    <source>
        <dbReference type="ARBA" id="ARBA00023277"/>
    </source>
</evidence>
<reference evidence="11" key="1">
    <citation type="submission" date="2018-05" db="EMBL/GenBank/DDBJ databases">
        <title>Draft genome sequence of Stemphylium lycopersici strain CIDEFI 213.</title>
        <authorList>
            <person name="Medina R."/>
            <person name="Franco M.E.E."/>
            <person name="Lucentini C.G."/>
            <person name="Saparrat M.C.N."/>
            <person name="Balatti P.A."/>
        </authorList>
    </citation>
    <scope>NUCLEOTIDE SEQUENCE [LARGE SCALE GENOMIC DNA]</scope>
    <source>
        <strain evidence="11">CIDEFI 213</strain>
    </source>
</reference>
<gene>
    <name evidence="10" type="ORF">DDE83_004579</name>
</gene>
<keyword evidence="5 10" id="KW-0808">Transferase</keyword>
<evidence type="ECO:0000256" key="3">
    <source>
        <dbReference type="ARBA" id="ARBA00022526"/>
    </source>
</evidence>
<keyword evidence="11" id="KW-1185">Reference proteome</keyword>
<evidence type="ECO:0000313" key="10">
    <source>
        <dbReference type="EMBL" id="RAR11433.1"/>
    </source>
</evidence>
<feature type="region of interest" description="Disordered" evidence="7">
    <location>
        <begin position="71"/>
        <end position="92"/>
    </location>
</feature>
<proteinExistence type="inferred from homology"/>
<dbReference type="GO" id="GO:0016757">
    <property type="term" value="F:glycosyltransferase activity"/>
    <property type="evidence" value="ECO:0007669"/>
    <property type="project" value="UniProtKB-KW"/>
</dbReference>